<feature type="region of interest" description="Disordered" evidence="1">
    <location>
        <begin position="56"/>
        <end position="81"/>
    </location>
</feature>
<evidence type="ECO:0000256" key="2">
    <source>
        <dbReference type="SAM" id="Phobius"/>
    </source>
</evidence>
<sequence length="137" mass="14922">MHSNGETRSSSLALPHSLAARYFWSGVLAVASRFFLSNFFFCWVCMMDHGGKMGVPVSGSGQRGDRSDTDGEGGYLPRRLVVPPPRALSLPRPLDEEKGSIADHTVQYITDFRLPTGGDKRSIGSVGHQQISDEVTP</sequence>
<dbReference type="Gramene" id="OGLUM04G20130.1">
    <property type="protein sequence ID" value="OGLUM04G20130.1"/>
    <property type="gene ID" value="OGLUM04G20130"/>
</dbReference>
<name>A0A0D9ZNN1_9ORYZ</name>
<feature type="transmembrane region" description="Helical" evidence="2">
    <location>
        <begin position="22"/>
        <end position="44"/>
    </location>
</feature>
<proteinExistence type="predicted"/>
<keyword evidence="4" id="KW-1185">Reference proteome</keyword>
<dbReference type="HOGENOM" id="CLU_1868320_0_0_1"/>
<keyword evidence="2" id="KW-0812">Transmembrane</keyword>
<organism evidence="3">
    <name type="scientific">Oryza glumipatula</name>
    <dbReference type="NCBI Taxonomy" id="40148"/>
    <lineage>
        <taxon>Eukaryota</taxon>
        <taxon>Viridiplantae</taxon>
        <taxon>Streptophyta</taxon>
        <taxon>Embryophyta</taxon>
        <taxon>Tracheophyta</taxon>
        <taxon>Spermatophyta</taxon>
        <taxon>Magnoliopsida</taxon>
        <taxon>Liliopsida</taxon>
        <taxon>Poales</taxon>
        <taxon>Poaceae</taxon>
        <taxon>BOP clade</taxon>
        <taxon>Oryzoideae</taxon>
        <taxon>Oryzeae</taxon>
        <taxon>Oryzinae</taxon>
        <taxon>Oryza</taxon>
    </lineage>
</organism>
<evidence type="ECO:0000313" key="4">
    <source>
        <dbReference type="Proteomes" id="UP000026961"/>
    </source>
</evidence>
<dbReference type="AlphaFoldDB" id="A0A0D9ZNN1"/>
<evidence type="ECO:0000313" key="3">
    <source>
        <dbReference type="EnsemblPlants" id="OGLUM04G20130.1"/>
    </source>
</evidence>
<reference evidence="3" key="2">
    <citation type="submission" date="2018-05" db="EMBL/GenBank/DDBJ databases">
        <title>OgluRS3 (Oryza glumaepatula Reference Sequence Version 3).</title>
        <authorList>
            <person name="Zhang J."/>
            <person name="Kudrna D."/>
            <person name="Lee S."/>
            <person name="Talag J."/>
            <person name="Welchert J."/>
            <person name="Wing R.A."/>
        </authorList>
    </citation>
    <scope>NUCLEOTIDE SEQUENCE [LARGE SCALE GENOMIC DNA]</scope>
</reference>
<dbReference type="EnsemblPlants" id="OGLUM04G20130.1">
    <property type="protein sequence ID" value="OGLUM04G20130.1"/>
    <property type="gene ID" value="OGLUM04G20130"/>
</dbReference>
<dbReference type="Proteomes" id="UP000026961">
    <property type="component" value="Chromosome 4"/>
</dbReference>
<keyword evidence="2" id="KW-1133">Transmembrane helix</keyword>
<evidence type="ECO:0000256" key="1">
    <source>
        <dbReference type="SAM" id="MobiDB-lite"/>
    </source>
</evidence>
<protein>
    <submittedName>
        <fullName evidence="3">Uncharacterized protein</fullName>
    </submittedName>
</protein>
<reference evidence="3" key="1">
    <citation type="submission" date="2015-04" db="UniProtKB">
        <authorList>
            <consortium name="EnsemblPlants"/>
        </authorList>
    </citation>
    <scope>IDENTIFICATION</scope>
</reference>
<accession>A0A0D9ZNN1</accession>
<keyword evidence="2" id="KW-0472">Membrane</keyword>